<dbReference type="AlphaFoldDB" id="A0A1N6MWF1"/>
<dbReference type="Proteomes" id="UP000224871">
    <property type="component" value="Unassembled WGS sequence"/>
</dbReference>
<sequence length="146" mass="15326">MIDKTKYALSTTLSMNIGPTDQFLMVALGLAGAMTPAAGTHYYLTMKGVGSKREVVLVNGASGNKLHVERGTDSTTAQSWPAGTCLYFDWNPAQLCEMIAQCTDKGMGGCITPGCYALSCDTIITLDAAGHITHIDGEAKPCTGQS</sequence>
<dbReference type="OrthoDB" id="7031774at2"/>
<dbReference type="EMBL" id="NIBU01000019">
    <property type="protein sequence ID" value="PHM35924.1"/>
    <property type="molecule type" value="Genomic_DNA"/>
</dbReference>
<evidence type="ECO:0000313" key="3">
    <source>
        <dbReference type="EMBL" id="SIP73223.1"/>
    </source>
</evidence>
<feature type="transmembrane region" description="Helical" evidence="1">
    <location>
        <begin position="23"/>
        <end position="44"/>
    </location>
</feature>
<dbReference type="EMBL" id="FTLG01000089">
    <property type="protein sequence ID" value="SIP73223.1"/>
    <property type="molecule type" value="Genomic_DNA"/>
</dbReference>
<organism evidence="3 4">
    <name type="scientific">Xenorhabdus innexi</name>
    <dbReference type="NCBI Taxonomy" id="290109"/>
    <lineage>
        <taxon>Bacteria</taxon>
        <taxon>Pseudomonadati</taxon>
        <taxon>Pseudomonadota</taxon>
        <taxon>Gammaproteobacteria</taxon>
        <taxon>Enterobacterales</taxon>
        <taxon>Morganellaceae</taxon>
        <taxon>Xenorhabdus</taxon>
    </lineage>
</organism>
<name>A0A1N6MWF1_9GAMM</name>
<dbReference type="RefSeq" id="WP_086956697.1">
    <property type="nucleotide sequence ID" value="NZ_CAWNQC010000101.1"/>
</dbReference>
<gene>
    <name evidence="2" type="ORF">Xinn_01994</name>
    <name evidence="3" type="ORF">XIS1_1790029</name>
</gene>
<keyword evidence="5" id="KW-1185">Reference proteome</keyword>
<keyword evidence="1" id="KW-0472">Membrane</keyword>
<reference evidence="3" key="2">
    <citation type="submission" date="2016-12" db="EMBL/GenBank/DDBJ databases">
        <authorList>
            <person name="Song W.-J."/>
            <person name="Kurnit D.M."/>
        </authorList>
    </citation>
    <scope>NUCLEOTIDE SEQUENCE [LARGE SCALE GENOMIC DNA]</scope>
    <source>
        <strain evidence="3">HGB1681</strain>
    </source>
</reference>
<keyword evidence="1" id="KW-0812">Transmembrane</keyword>
<accession>A0A1N6MWF1</accession>
<protein>
    <submittedName>
        <fullName evidence="3">Uncharacterized protein</fullName>
    </submittedName>
</protein>
<dbReference type="Proteomes" id="UP000196435">
    <property type="component" value="Unassembled WGS sequence"/>
</dbReference>
<proteinExistence type="predicted"/>
<reference evidence="4" key="1">
    <citation type="submission" date="2016-12" db="EMBL/GenBank/DDBJ databases">
        <authorList>
            <person name="Gaudriault S."/>
        </authorList>
    </citation>
    <scope>NUCLEOTIDE SEQUENCE [LARGE SCALE GENOMIC DNA]</scope>
    <source>
        <strain evidence="4">HGB1681 (deposited as PTA-6826 in the American Type Culture Collection)</strain>
    </source>
</reference>
<evidence type="ECO:0000313" key="4">
    <source>
        <dbReference type="Proteomes" id="UP000196435"/>
    </source>
</evidence>
<evidence type="ECO:0000256" key="1">
    <source>
        <dbReference type="SAM" id="Phobius"/>
    </source>
</evidence>
<evidence type="ECO:0000313" key="5">
    <source>
        <dbReference type="Proteomes" id="UP000224871"/>
    </source>
</evidence>
<reference evidence="2 5" key="3">
    <citation type="journal article" date="2017" name="Nat. Microbiol.">
        <title>Natural product diversity associated with the nematode symbionts Photorhabdus and Xenorhabdus.</title>
        <authorList>
            <person name="Tobias N.J."/>
            <person name="Wolff H."/>
            <person name="Djahanschiri B."/>
            <person name="Grundmann F."/>
            <person name="Kronenwerth M."/>
            <person name="Shi Y.M."/>
            <person name="Simonyi S."/>
            <person name="Grun P."/>
            <person name="Shapiro-Ilan D."/>
            <person name="Pidot S.J."/>
            <person name="Stinear T.P."/>
            <person name="Ebersberger I."/>
            <person name="Bode H.B."/>
        </authorList>
    </citation>
    <scope>NUCLEOTIDE SEQUENCE [LARGE SCALE GENOMIC DNA]</scope>
    <source>
        <strain evidence="2 5">DSM 16336</strain>
    </source>
</reference>
<evidence type="ECO:0000313" key="2">
    <source>
        <dbReference type="EMBL" id="PHM35924.1"/>
    </source>
</evidence>
<keyword evidence="1" id="KW-1133">Transmembrane helix</keyword>